<evidence type="ECO:0000313" key="7">
    <source>
        <dbReference type="EMBL" id="ODR49046.1"/>
    </source>
</evidence>
<keyword evidence="2 4" id="KW-0547">Nucleotide-binding</keyword>
<gene>
    <name evidence="6" type="primary">purT</name>
    <name evidence="6" type="ORF">BEI61_01417</name>
    <name evidence="7" type="ORF">BEI63_24680</name>
</gene>
<organism evidence="6 8">
    <name type="scientific">Eisenbergiella tayi</name>
    <dbReference type="NCBI Taxonomy" id="1432052"/>
    <lineage>
        <taxon>Bacteria</taxon>
        <taxon>Bacillati</taxon>
        <taxon>Bacillota</taxon>
        <taxon>Clostridia</taxon>
        <taxon>Lachnospirales</taxon>
        <taxon>Lachnospiraceae</taxon>
        <taxon>Eisenbergiella</taxon>
    </lineage>
</organism>
<evidence type="ECO:0000259" key="5">
    <source>
        <dbReference type="PROSITE" id="PS50975"/>
    </source>
</evidence>
<evidence type="ECO:0000256" key="4">
    <source>
        <dbReference type="PROSITE-ProRule" id="PRU00409"/>
    </source>
</evidence>
<evidence type="ECO:0000256" key="1">
    <source>
        <dbReference type="ARBA" id="ARBA00022598"/>
    </source>
</evidence>
<dbReference type="EMBL" id="MCGH01000002">
    <property type="protein sequence ID" value="ODM05528.1"/>
    <property type="molecule type" value="Genomic_DNA"/>
</dbReference>
<comment type="caution">
    <text evidence="6">The sequence shown here is derived from an EMBL/GenBank/DDBJ whole genome shotgun (WGS) entry which is preliminary data.</text>
</comment>
<dbReference type="Proteomes" id="UP000094067">
    <property type="component" value="Unassembled WGS sequence"/>
</dbReference>
<dbReference type="RefSeq" id="WP_069151750.1">
    <property type="nucleotide sequence ID" value="NZ_DAWDRA010000108.1"/>
</dbReference>
<keyword evidence="9" id="KW-1185">Reference proteome</keyword>
<accession>A0A1E3A9Y2</accession>
<dbReference type="InterPro" id="IPR052032">
    <property type="entry name" value="ATP-dep_AA_Ligase"/>
</dbReference>
<dbReference type="SUPFAM" id="SSF52440">
    <property type="entry name" value="PreATP-grasp domain"/>
    <property type="match status" value="1"/>
</dbReference>
<evidence type="ECO:0000313" key="9">
    <source>
        <dbReference type="Proteomes" id="UP000094869"/>
    </source>
</evidence>
<dbReference type="PANTHER" id="PTHR43585:SF2">
    <property type="entry name" value="ATP-GRASP ENZYME FSQD"/>
    <property type="match status" value="1"/>
</dbReference>
<name>A0A1E3A9Y2_9FIRM</name>
<dbReference type="GO" id="GO:0016874">
    <property type="term" value="F:ligase activity"/>
    <property type="evidence" value="ECO:0007669"/>
    <property type="project" value="UniProtKB-KW"/>
</dbReference>
<dbReference type="PATRIC" id="fig|1432052.4.peg.1593"/>
<dbReference type="SUPFAM" id="SSF56059">
    <property type="entry name" value="Glutathione synthetase ATP-binding domain-like"/>
    <property type="match status" value="1"/>
</dbReference>
<dbReference type="GO" id="GO:0005524">
    <property type="term" value="F:ATP binding"/>
    <property type="evidence" value="ECO:0007669"/>
    <property type="project" value="UniProtKB-UniRule"/>
</dbReference>
<dbReference type="Gene3D" id="3.40.50.20">
    <property type="match status" value="1"/>
</dbReference>
<reference evidence="7 9" key="2">
    <citation type="submission" date="2016-08" db="EMBL/GenBank/DDBJ databases">
        <title>Characterization of Isolates of Eisenbergiella tayi Derived from Blood Cultures, Using Whole Genome Sequencing.</title>
        <authorList>
            <person name="Bernier A.-M."/>
            <person name="Burdz T."/>
            <person name="Wiebe D."/>
            <person name="Bernard K."/>
        </authorList>
    </citation>
    <scope>NUCLEOTIDE SEQUENCE [LARGE SCALE GENOMIC DNA]</scope>
    <source>
        <strain evidence="7 9">NML120146</strain>
    </source>
</reference>
<dbReference type="EMBL" id="MEHD01000040">
    <property type="protein sequence ID" value="ODR49046.1"/>
    <property type="molecule type" value="Genomic_DNA"/>
</dbReference>
<evidence type="ECO:0000313" key="6">
    <source>
        <dbReference type="EMBL" id="ODM05528.1"/>
    </source>
</evidence>
<evidence type="ECO:0000256" key="3">
    <source>
        <dbReference type="ARBA" id="ARBA00022840"/>
    </source>
</evidence>
<keyword evidence="1" id="KW-0436">Ligase</keyword>
<feature type="domain" description="ATP-grasp" evidence="5">
    <location>
        <begin position="110"/>
        <end position="311"/>
    </location>
</feature>
<dbReference type="Pfam" id="PF13535">
    <property type="entry name" value="ATP-grasp_4"/>
    <property type="match status" value="1"/>
</dbReference>
<dbReference type="InterPro" id="IPR011761">
    <property type="entry name" value="ATP-grasp"/>
</dbReference>
<protein>
    <submittedName>
        <fullName evidence="6">Phosphoribosylglycinamide formyltransferase 2</fullName>
    </submittedName>
</protein>
<dbReference type="GO" id="GO:0046872">
    <property type="term" value="F:metal ion binding"/>
    <property type="evidence" value="ECO:0007669"/>
    <property type="project" value="InterPro"/>
</dbReference>
<evidence type="ECO:0000256" key="2">
    <source>
        <dbReference type="ARBA" id="ARBA00022741"/>
    </source>
</evidence>
<dbReference type="AlphaFoldDB" id="A0A1E3A9Y2"/>
<dbReference type="PANTHER" id="PTHR43585">
    <property type="entry name" value="FUMIPYRROLE BIOSYNTHESIS PROTEIN C"/>
    <property type="match status" value="1"/>
</dbReference>
<evidence type="ECO:0000313" key="8">
    <source>
        <dbReference type="Proteomes" id="UP000094067"/>
    </source>
</evidence>
<dbReference type="Proteomes" id="UP000094869">
    <property type="component" value="Unassembled WGS sequence"/>
</dbReference>
<dbReference type="InterPro" id="IPR016185">
    <property type="entry name" value="PreATP-grasp_dom_sf"/>
</dbReference>
<proteinExistence type="predicted"/>
<dbReference type="Gene3D" id="3.30.470.20">
    <property type="entry name" value="ATP-grasp fold, B domain"/>
    <property type="match status" value="1"/>
</dbReference>
<dbReference type="PROSITE" id="PS50975">
    <property type="entry name" value="ATP_GRASP"/>
    <property type="match status" value="1"/>
</dbReference>
<keyword evidence="6" id="KW-0808">Transferase</keyword>
<dbReference type="GO" id="GO:0016740">
    <property type="term" value="F:transferase activity"/>
    <property type="evidence" value="ECO:0007669"/>
    <property type="project" value="UniProtKB-KW"/>
</dbReference>
<sequence length="415" mass="45596">MGARMKAALIGAGDESLHTIQKAQELGVRVTALDGNPGAEGLKAADEGLAVDISDEEAVLETLRPKAPDFLITGPIGRYLTTAGAVNDALGLPGISRQAAVLCTDKYLFHRKLQEKGLRNCHCCLIASGVPIRKEEYGELDFPAILKPRYGSGSRGIFFINNKEELEEALPKLCEGEERFPEEDYVLEEAVDGVEYGVDAVMDGSSFRMILLRRKLLTPPPARQAVGYMAVSPRESEESRRLCERVEACLTEVTALLGLQNCLLHADLMTGDGYVFPIELSARPSGHNLHNLFTPMATGVDMAEQYIRSRCGMEYSFVPEKTAKLMIHYFDLEECVVKKVPEPEELKLPGGIVLRAWHCTIRPGDYLEKVTTGHSLMGRGYFILQEEEGLQDKNMAPGAKLIHAASMVLGQFGLE</sequence>
<keyword evidence="3 4" id="KW-0067">ATP-binding</keyword>
<reference evidence="6 8" key="1">
    <citation type="submission" date="2016-07" db="EMBL/GenBank/DDBJ databases">
        <title>Characterization of isolates of Eisenbergiella tayi derived from blood cultures, using whole genome sequencing.</title>
        <authorList>
            <person name="Burdz T."/>
            <person name="Wiebe D."/>
            <person name="Huynh C."/>
            <person name="Bernard K."/>
        </authorList>
    </citation>
    <scope>NUCLEOTIDE SEQUENCE [LARGE SCALE GENOMIC DNA]</scope>
    <source>
        <strain evidence="6 8">NML 110608</strain>
    </source>
</reference>